<dbReference type="RefSeq" id="XP_954962.1">
    <property type="nucleotide sequence ID" value="XM_949869.1"/>
</dbReference>
<dbReference type="AlphaFoldDB" id="Q4UCG5"/>
<evidence type="ECO:0000313" key="3">
    <source>
        <dbReference type="Proteomes" id="UP000001950"/>
    </source>
</evidence>
<dbReference type="GeneID" id="3864866"/>
<accession>Q4UCG5</accession>
<proteinExistence type="predicted"/>
<dbReference type="InParanoid" id="Q4UCG5"/>
<dbReference type="OMA" id="LEIHYKI"/>
<feature type="signal peptide" evidence="1">
    <location>
        <begin position="1"/>
        <end position="20"/>
    </location>
</feature>
<evidence type="ECO:0000256" key="1">
    <source>
        <dbReference type="SAM" id="SignalP"/>
    </source>
</evidence>
<dbReference type="Proteomes" id="UP000001950">
    <property type="component" value="Chromosome 3"/>
</dbReference>
<dbReference type="eggNOG" id="ENOG502QWU3">
    <property type="taxonomic scope" value="Eukaryota"/>
</dbReference>
<dbReference type="OrthoDB" id="359988at2759"/>
<reference evidence="2 3" key="1">
    <citation type="journal article" date="2005" name="Science">
        <title>Genome of the host-cell transforming parasite Theileria annulata compared with T. parva.</title>
        <authorList>
            <person name="Pain A."/>
            <person name="Renauld H."/>
            <person name="Berriman M."/>
            <person name="Murphy L."/>
            <person name="Yeats C.A."/>
            <person name="Weir W."/>
            <person name="Kerhornou A."/>
            <person name="Aslett M."/>
            <person name="Bishop R."/>
            <person name="Bouchier C."/>
            <person name="Cochet M."/>
            <person name="Coulson R.M.R."/>
            <person name="Cronin A."/>
            <person name="de Villiers E.P."/>
            <person name="Fraser A."/>
            <person name="Fosker N."/>
            <person name="Gardner M."/>
            <person name="Goble A."/>
            <person name="Griffiths-Jones S."/>
            <person name="Harris D.E."/>
            <person name="Katzer F."/>
            <person name="Larke N."/>
            <person name="Lord A."/>
            <person name="Maser P."/>
            <person name="McKellar S."/>
            <person name="Mooney P."/>
            <person name="Morton F."/>
            <person name="Nene V."/>
            <person name="O'Neil S."/>
            <person name="Price C."/>
            <person name="Quail M.A."/>
            <person name="Rabbinowitsch E."/>
            <person name="Rawlings N.D."/>
            <person name="Rutter S."/>
            <person name="Saunders D."/>
            <person name="Seeger K."/>
            <person name="Shah T."/>
            <person name="Squares R."/>
            <person name="Squares S."/>
            <person name="Tivey A."/>
            <person name="Walker A.R."/>
            <person name="Woodward J."/>
            <person name="Dobbelaere D.A.E."/>
            <person name="Langsley G."/>
            <person name="Rajandream M.A."/>
            <person name="McKeever D."/>
            <person name="Shiels B."/>
            <person name="Tait A."/>
            <person name="Barrell B.G."/>
            <person name="Hall N."/>
        </authorList>
    </citation>
    <scope>NUCLEOTIDE SEQUENCE [LARGE SCALE GENOMIC DNA]</scope>
    <source>
        <strain evidence="3">Ankara</strain>
    </source>
</reference>
<organism evidence="2 3">
    <name type="scientific">Theileria annulata</name>
    <dbReference type="NCBI Taxonomy" id="5874"/>
    <lineage>
        <taxon>Eukaryota</taxon>
        <taxon>Sar</taxon>
        <taxon>Alveolata</taxon>
        <taxon>Apicomplexa</taxon>
        <taxon>Aconoidasida</taxon>
        <taxon>Piroplasmida</taxon>
        <taxon>Theileriidae</taxon>
        <taxon>Theileria</taxon>
    </lineage>
</organism>
<name>Q4UCG5_THEAN</name>
<keyword evidence="3" id="KW-1185">Reference proteome</keyword>
<dbReference type="VEuPathDB" id="PiroplasmaDB:TA03670"/>
<protein>
    <submittedName>
        <fullName evidence="2">Uncharacterized protein</fullName>
    </submittedName>
</protein>
<dbReference type="KEGG" id="tan:TA03670"/>
<sequence>MQICKLLLIFPFVFIKLTFELKFTRLPSYSLSLSNLYTDQNITWLFNNKIEPSVSNIVKEELLSQLKSFKPDQSTLSKASEELEEIALDISKKIAKKKKKFRLKNLFLLEDLKDSSLLTELFSFFKENPVVYSIWNSNRAIFSREEEFVLEIQYKFPIKLKAVPKFYFSPVVTYKVTATKGTNLSFICMSKILTKI</sequence>
<keyword evidence="1" id="KW-0732">Signal</keyword>
<evidence type="ECO:0000313" key="2">
    <source>
        <dbReference type="EMBL" id="CAI75486.1"/>
    </source>
</evidence>
<dbReference type="EMBL" id="CR940352">
    <property type="protein sequence ID" value="CAI75486.1"/>
    <property type="molecule type" value="Genomic_DNA"/>
</dbReference>
<gene>
    <name evidence="2" type="ORF">TA03670</name>
</gene>
<feature type="chain" id="PRO_5004245211" evidence="1">
    <location>
        <begin position="21"/>
        <end position="196"/>
    </location>
</feature>